<keyword evidence="2" id="KW-1185">Reference proteome</keyword>
<evidence type="ECO:0000313" key="1">
    <source>
        <dbReference type="EMBL" id="KAF8875403.1"/>
    </source>
</evidence>
<reference evidence="1" key="1">
    <citation type="submission" date="2020-11" db="EMBL/GenBank/DDBJ databases">
        <authorList>
            <consortium name="DOE Joint Genome Institute"/>
            <person name="Ahrendt S."/>
            <person name="Riley R."/>
            <person name="Andreopoulos W."/>
            <person name="LaButti K."/>
            <person name="Pangilinan J."/>
            <person name="Ruiz-duenas F.J."/>
            <person name="Barrasa J.M."/>
            <person name="Sanchez-Garcia M."/>
            <person name="Camarero S."/>
            <person name="Miyauchi S."/>
            <person name="Serrano A."/>
            <person name="Linde D."/>
            <person name="Babiker R."/>
            <person name="Drula E."/>
            <person name="Ayuso-Fernandez I."/>
            <person name="Pacheco R."/>
            <person name="Padilla G."/>
            <person name="Ferreira P."/>
            <person name="Barriuso J."/>
            <person name="Kellner H."/>
            <person name="Castanera R."/>
            <person name="Alfaro M."/>
            <person name="Ramirez L."/>
            <person name="Pisabarro A.G."/>
            <person name="Kuo A."/>
            <person name="Tritt A."/>
            <person name="Lipzen A."/>
            <person name="He G."/>
            <person name="Yan M."/>
            <person name="Ng V."/>
            <person name="Cullen D."/>
            <person name="Martin F."/>
            <person name="Rosso M.-N."/>
            <person name="Henrissat B."/>
            <person name="Hibbett D."/>
            <person name="Martinez A.T."/>
            <person name="Grigoriev I.V."/>
        </authorList>
    </citation>
    <scope>NUCLEOTIDE SEQUENCE</scope>
    <source>
        <strain evidence="1">AH 44721</strain>
    </source>
</reference>
<dbReference type="AlphaFoldDB" id="A0A9P5N9H2"/>
<sequence length="73" mass="7468">MSTAWACVTGIGAILGGMYWMTKDVKKREDLATPYAKTGQGLGGTDKTMTSADISAVVTGSQKPAVGGGKQSK</sequence>
<organism evidence="1 2">
    <name type="scientific">Gymnopilus junonius</name>
    <name type="common">Spectacular rustgill mushroom</name>
    <name type="synonym">Gymnopilus spectabilis subsp. junonius</name>
    <dbReference type="NCBI Taxonomy" id="109634"/>
    <lineage>
        <taxon>Eukaryota</taxon>
        <taxon>Fungi</taxon>
        <taxon>Dikarya</taxon>
        <taxon>Basidiomycota</taxon>
        <taxon>Agaricomycotina</taxon>
        <taxon>Agaricomycetes</taxon>
        <taxon>Agaricomycetidae</taxon>
        <taxon>Agaricales</taxon>
        <taxon>Agaricineae</taxon>
        <taxon>Hymenogastraceae</taxon>
        <taxon>Gymnopilus</taxon>
    </lineage>
</organism>
<comment type="caution">
    <text evidence="1">The sequence shown here is derived from an EMBL/GenBank/DDBJ whole genome shotgun (WGS) entry which is preliminary data.</text>
</comment>
<evidence type="ECO:0000313" key="2">
    <source>
        <dbReference type="Proteomes" id="UP000724874"/>
    </source>
</evidence>
<dbReference type="Proteomes" id="UP000724874">
    <property type="component" value="Unassembled WGS sequence"/>
</dbReference>
<dbReference type="EMBL" id="JADNYJ010000197">
    <property type="protein sequence ID" value="KAF8875403.1"/>
    <property type="molecule type" value="Genomic_DNA"/>
</dbReference>
<protein>
    <submittedName>
        <fullName evidence="1">Uncharacterized protein</fullName>
    </submittedName>
</protein>
<proteinExistence type="predicted"/>
<accession>A0A9P5N9H2</accession>
<dbReference type="OrthoDB" id="2891636at2759"/>
<gene>
    <name evidence="1" type="ORF">CPB84DRAFT_1796499</name>
</gene>
<name>A0A9P5N9H2_GYMJU</name>